<proteinExistence type="predicted"/>
<reference evidence="3" key="1">
    <citation type="submission" date="2011-05" db="EMBL/GenBank/DDBJ databases">
        <authorList>
            <person name="Richards S.R."/>
            <person name="Qu J."/>
            <person name="Jiang H."/>
            <person name="Jhangiani S.N."/>
            <person name="Agravi P."/>
            <person name="Goodspeed R."/>
            <person name="Gross S."/>
            <person name="Mandapat C."/>
            <person name="Jackson L."/>
            <person name="Mathew T."/>
            <person name="Pu L."/>
            <person name="Thornton R."/>
            <person name="Saada N."/>
            <person name="Wilczek-Boney K.B."/>
            <person name="Lee S."/>
            <person name="Kovar C."/>
            <person name="Wu Y."/>
            <person name="Scherer S.E."/>
            <person name="Worley K.C."/>
            <person name="Muzny D.M."/>
            <person name="Gibbs R."/>
        </authorList>
    </citation>
    <scope>NUCLEOTIDE SEQUENCE</scope>
    <source>
        <strain evidence="3">Brora</strain>
    </source>
</reference>
<feature type="domain" description="Integrase zinc-binding" evidence="1">
    <location>
        <begin position="57"/>
        <end position="106"/>
    </location>
</feature>
<dbReference type="EMBL" id="AFFK01018536">
    <property type="status" value="NOT_ANNOTATED_CDS"/>
    <property type="molecule type" value="Genomic_DNA"/>
</dbReference>
<dbReference type="Pfam" id="PF17921">
    <property type="entry name" value="Integrase_H2C2"/>
    <property type="match status" value="1"/>
</dbReference>
<reference evidence="2" key="2">
    <citation type="submission" date="2015-02" db="UniProtKB">
        <authorList>
            <consortium name="EnsemblMetazoa"/>
        </authorList>
    </citation>
    <scope>IDENTIFICATION</scope>
</reference>
<name>T1IRB7_STRMM</name>
<dbReference type="HOGENOM" id="CLU_1290424_0_0_1"/>
<dbReference type="InterPro" id="IPR041588">
    <property type="entry name" value="Integrase_H2C2"/>
</dbReference>
<accession>T1IRB7</accession>
<evidence type="ECO:0000259" key="1">
    <source>
        <dbReference type="Pfam" id="PF17921"/>
    </source>
</evidence>
<sequence length="214" mass="23708">MPAIKSANLSKVSSVVAFCFLGSEPDSDPEPFAEGDIPHETKHPILLPPGGPSMMLLLQDAHDRLFHAGPQEVLAEVRKLFWIIRGRKAAQRRVNHCFVCRRLKARLSFAPIAPLPADRVTQELLRSYGGKSLKWFAQWNGPKVKLQKVEKSTFSNFGFSMGNPNSSSGSRWPGCGQKLTRFPHSEKSAQNIALRIPPNSLSCSASFTWSLTLI</sequence>
<dbReference type="Proteomes" id="UP000014500">
    <property type="component" value="Unassembled WGS sequence"/>
</dbReference>
<dbReference type="AlphaFoldDB" id="T1IRB7"/>
<protein>
    <recommendedName>
        <fullName evidence="1">Integrase zinc-binding domain-containing protein</fullName>
    </recommendedName>
</protein>
<keyword evidence="3" id="KW-1185">Reference proteome</keyword>
<evidence type="ECO:0000313" key="3">
    <source>
        <dbReference type="Proteomes" id="UP000014500"/>
    </source>
</evidence>
<evidence type="ECO:0000313" key="2">
    <source>
        <dbReference type="EnsemblMetazoa" id="SMAR003603-PA"/>
    </source>
</evidence>
<organism evidence="2 3">
    <name type="scientific">Strigamia maritima</name>
    <name type="common">European centipede</name>
    <name type="synonym">Geophilus maritimus</name>
    <dbReference type="NCBI Taxonomy" id="126957"/>
    <lineage>
        <taxon>Eukaryota</taxon>
        <taxon>Metazoa</taxon>
        <taxon>Ecdysozoa</taxon>
        <taxon>Arthropoda</taxon>
        <taxon>Myriapoda</taxon>
        <taxon>Chilopoda</taxon>
        <taxon>Pleurostigmophora</taxon>
        <taxon>Geophilomorpha</taxon>
        <taxon>Linotaeniidae</taxon>
        <taxon>Strigamia</taxon>
    </lineage>
</organism>
<dbReference type="PANTHER" id="PTHR47331">
    <property type="entry name" value="PHD-TYPE DOMAIN-CONTAINING PROTEIN"/>
    <property type="match status" value="1"/>
</dbReference>
<dbReference type="EnsemblMetazoa" id="SMAR003603-RA">
    <property type="protein sequence ID" value="SMAR003603-PA"/>
    <property type="gene ID" value="SMAR003603"/>
</dbReference>
<dbReference type="PANTHER" id="PTHR47331:SF1">
    <property type="entry name" value="GAG-LIKE PROTEIN"/>
    <property type="match status" value="1"/>
</dbReference>